<proteinExistence type="predicted"/>
<dbReference type="Gene3D" id="3.30.160.60">
    <property type="entry name" value="Classic Zinc Finger"/>
    <property type="match status" value="1"/>
</dbReference>
<dbReference type="InterPro" id="IPR053137">
    <property type="entry name" value="NLR-like"/>
</dbReference>
<evidence type="ECO:0000259" key="3">
    <source>
        <dbReference type="PROSITE" id="PS50157"/>
    </source>
</evidence>
<organism evidence="4 5">
    <name type="scientific">Aspergillus terreus (strain NIH 2624 / FGSC A1156)</name>
    <dbReference type="NCBI Taxonomy" id="341663"/>
    <lineage>
        <taxon>Eukaryota</taxon>
        <taxon>Fungi</taxon>
        <taxon>Dikarya</taxon>
        <taxon>Ascomycota</taxon>
        <taxon>Pezizomycotina</taxon>
        <taxon>Eurotiomycetes</taxon>
        <taxon>Eurotiomycetidae</taxon>
        <taxon>Eurotiales</taxon>
        <taxon>Aspergillaceae</taxon>
        <taxon>Aspergillus</taxon>
        <taxon>Aspergillus subgen. Circumdati</taxon>
    </lineage>
</organism>
<keyword evidence="1" id="KW-0863">Zinc-finger</keyword>
<feature type="region of interest" description="Disordered" evidence="2">
    <location>
        <begin position="398"/>
        <end position="426"/>
    </location>
</feature>
<keyword evidence="1" id="KW-0479">Metal-binding</keyword>
<evidence type="ECO:0000313" key="5">
    <source>
        <dbReference type="Proteomes" id="UP000007963"/>
    </source>
</evidence>
<feature type="region of interest" description="Disordered" evidence="2">
    <location>
        <begin position="516"/>
        <end position="543"/>
    </location>
</feature>
<feature type="domain" description="C2H2-type" evidence="3">
    <location>
        <begin position="207"/>
        <end position="237"/>
    </location>
</feature>
<feature type="compositionally biased region" description="Basic and acidic residues" evidence="2">
    <location>
        <begin position="526"/>
        <end position="540"/>
    </location>
</feature>
<feature type="region of interest" description="Disordered" evidence="2">
    <location>
        <begin position="136"/>
        <end position="164"/>
    </location>
</feature>
<reference evidence="5" key="1">
    <citation type="submission" date="2005-09" db="EMBL/GenBank/DDBJ databases">
        <title>Annotation of the Aspergillus terreus NIH2624 genome.</title>
        <authorList>
            <person name="Birren B.W."/>
            <person name="Lander E.S."/>
            <person name="Galagan J.E."/>
            <person name="Nusbaum C."/>
            <person name="Devon K."/>
            <person name="Henn M."/>
            <person name="Ma L.-J."/>
            <person name="Jaffe D.B."/>
            <person name="Butler J."/>
            <person name="Alvarez P."/>
            <person name="Gnerre S."/>
            <person name="Grabherr M."/>
            <person name="Kleber M."/>
            <person name="Mauceli E.W."/>
            <person name="Brockman W."/>
            <person name="Rounsley S."/>
            <person name="Young S.K."/>
            <person name="LaButti K."/>
            <person name="Pushparaj V."/>
            <person name="DeCaprio D."/>
            <person name="Crawford M."/>
            <person name="Koehrsen M."/>
            <person name="Engels R."/>
            <person name="Montgomery P."/>
            <person name="Pearson M."/>
            <person name="Howarth C."/>
            <person name="Larson L."/>
            <person name="Luoma S."/>
            <person name="White J."/>
            <person name="Alvarado L."/>
            <person name="Kodira C.D."/>
            <person name="Zeng Q."/>
            <person name="Oleary S."/>
            <person name="Yandava C."/>
            <person name="Denning D.W."/>
            <person name="Nierman W.C."/>
            <person name="Milne T."/>
            <person name="Madden K."/>
        </authorList>
    </citation>
    <scope>NUCLEOTIDE SEQUENCE [LARGE SCALE GENOMIC DNA]</scope>
    <source>
        <strain evidence="5">NIH 2624 / FGSC A1156</strain>
    </source>
</reference>
<gene>
    <name evidence="4" type="ORF">ATEG_03395</name>
</gene>
<sequence>MPPTGQDYGAGPPFPGRTLGESDVSLDSDLDLIPIPQQEDGPAAHPIPDEFQIPGSDPMLAPSQRHSPSLMNNHDQRQSYGEGPQANPAETQVKFYLDALDATITQSQGEIDLGEIRRRLHMMVVGIDSLLARSLPSNMPPAPSPLPWDRPLSPSQVKPESEDLKASENSKCVKALYQCRLCSPRCIFATKATFKLHITVVHTSTLWRCYHETCGRKFSQRENLLEHLHQSHEKSGSTGNLIRDCRVPKFPASCGICHIGVNTFDEYFECMCAHCRLPPDSSSGEDGHGSLVSHPAPPDMVAPMTGTWYEAPFLGLEAREEAVSMQKFPFSYTQGVPVTPSIGPRSGLSFPDSAYGGSCFTGSAYAGHMHRDQEVPLHYNVGQTKAMLEGLLASHLPVGPDNDGNKAMESDEDGGESVYSETSSTSEPVKEDYIAVFAEDIARITRPLQPNKEVLERIFEVLPLLLKTFALSLGDAKSSQIHRNVMVFLHKRRMDICAALMNRLCEQVDQEEEDNGFELRTSGRIPLDDQSKVSPERSAEPCEPPEVDNQFYGYIDSERTDTSAESRLPELEVYRYLIRNSPSYSWLLGILRRECVLAPSEPNAMEHIRDTILAFLPVDPVVSRRRPTQVFEAFMLISWDPVAFYIQQGYTENLKDATERAITLTGSRQSTQAVTCSEYMRQTWPSTGANILELVTSLASSEYYRQFASANPEADHHVVVLPDGTMVKAFRPLHYIRKGSIVWIKVSGLADSIAEVGEQLAWLGSALRSSPVDSGIAYCRPFVKRLSDGTASENLGPDSPRFFEIDFDIQTREALPESGDGRCWHGLFRDPVVVEGYPTPRRPEPDPGLEIPLHILAGLTQARRANTFDGKTVLKGFSVMLIPTKFSNDIVMWHMLHTDKDKRIPYRETESFAPIKLSSTDLEKSRHILGWCSDMKLCAGTSEACYTVQATRLQYPTANSALANVSISIGHLIRGGTPFSIGTKDLHPRRSCYVTKMRWISQRFIVLWDVEAKRGWLVNGASALLHLLRASLEEEKRSKFGRRSLFNSEELQEAAEPYRHESALDVLLSEANMQLRIYAEKDGFIYLQDRVEDFYDHLETILDYQLRSDHSQVPRSCLDGWDFHDLATEKDPVYPRRATIDPQGKSWIDLTSSIHAVTLLGRNFGEIIQPTSSICPSWASLPKGKSYLAVSLADLRSVMEAYGGDPYETPVRLTNNLVWYTAESTAMECRCLEIQDGSHSDLAQVVLPSMLSGDLNDSFISCKRDQGAVFFGFNSNQQWYWKDHGHPSSEAGTGHVSTPEKIPKHTADSGFDSPGTTPFRDRQWLGMSRLSDNPETTHRKFTPLSLPRRERGHFSGDYTVGIYALAIKFSCSRSLR</sequence>
<evidence type="ECO:0000256" key="2">
    <source>
        <dbReference type="SAM" id="MobiDB-lite"/>
    </source>
</evidence>
<evidence type="ECO:0000256" key="1">
    <source>
        <dbReference type="PROSITE-ProRule" id="PRU00042"/>
    </source>
</evidence>
<feature type="compositionally biased region" description="Polar residues" evidence="2">
    <location>
        <begin position="64"/>
        <end position="73"/>
    </location>
</feature>
<dbReference type="EMBL" id="CH476597">
    <property type="protein sequence ID" value="EAU36669.1"/>
    <property type="molecule type" value="Genomic_DNA"/>
</dbReference>
<dbReference type="HOGENOM" id="CLU_255928_0_0_1"/>
<dbReference type="OrthoDB" id="1658288at2759"/>
<name>Q0CSD9_ASPTN</name>
<dbReference type="eggNOG" id="ENOG502RR6X">
    <property type="taxonomic scope" value="Eukaryota"/>
</dbReference>
<accession>Q0CSD9</accession>
<dbReference type="VEuPathDB" id="FungiDB:ATEG_03395"/>
<protein>
    <recommendedName>
        <fullName evidence="3">C2H2-type domain-containing protein</fullName>
    </recommendedName>
</protein>
<dbReference type="OMA" id="MRQTWPS"/>
<feature type="region of interest" description="Disordered" evidence="2">
    <location>
        <begin position="1"/>
        <end position="87"/>
    </location>
</feature>
<dbReference type="STRING" id="341663.Q0CSD9"/>
<dbReference type="GeneID" id="4317600"/>
<evidence type="ECO:0000313" key="4">
    <source>
        <dbReference type="EMBL" id="EAU36669.1"/>
    </source>
</evidence>
<dbReference type="SMART" id="SM00355">
    <property type="entry name" value="ZnF_C2H2"/>
    <property type="match status" value="2"/>
</dbReference>
<dbReference type="PANTHER" id="PTHR46082:SF11">
    <property type="entry name" value="AAA+ ATPASE DOMAIN-CONTAINING PROTEIN-RELATED"/>
    <property type="match status" value="1"/>
</dbReference>
<feature type="compositionally biased region" description="Pro residues" evidence="2">
    <location>
        <begin position="138"/>
        <end position="148"/>
    </location>
</feature>
<dbReference type="PROSITE" id="PS50157">
    <property type="entry name" value="ZINC_FINGER_C2H2_2"/>
    <property type="match status" value="1"/>
</dbReference>
<dbReference type="RefSeq" id="XP_001212573.1">
    <property type="nucleotide sequence ID" value="XM_001212573.1"/>
</dbReference>
<dbReference type="PROSITE" id="PS00028">
    <property type="entry name" value="ZINC_FINGER_C2H2_1"/>
    <property type="match status" value="1"/>
</dbReference>
<keyword evidence="1" id="KW-0862">Zinc</keyword>
<dbReference type="GO" id="GO:0008270">
    <property type="term" value="F:zinc ion binding"/>
    <property type="evidence" value="ECO:0007669"/>
    <property type="project" value="UniProtKB-KW"/>
</dbReference>
<dbReference type="Proteomes" id="UP000007963">
    <property type="component" value="Unassembled WGS sequence"/>
</dbReference>
<dbReference type="InterPro" id="IPR013087">
    <property type="entry name" value="Znf_C2H2_type"/>
</dbReference>
<dbReference type="PANTHER" id="PTHR46082">
    <property type="entry name" value="ATP/GTP-BINDING PROTEIN-RELATED"/>
    <property type="match status" value="1"/>
</dbReference>